<feature type="compositionally biased region" description="Polar residues" evidence="1">
    <location>
        <begin position="338"/>
        <end position="358"/>
    </location>
</feature>
<organism evidence="2 3">
    <name type="scientific">Acropora cervicornis</name>
    <name type="common">Staghorn coral</name>
    <dbReference type="NCBI Taxonomy" id="6130"/>
    <lineage>
        <taxon>Eukaryota</taxon>
        <taxon>Metazoa</taxon>
        <taxon>Cnidaria</taxon>
        <taxon>Anthozoa</taxon>
        <taxon>Hexacorallia</taxon>
        <taxon>Scleractinia</taxon>
        <taxon>Astrocoeniina</taxon>
        <taxon>Acroporidae</taxon>
        <taxon>Acropora</taxon>
    </lineage>
</organism>
<protein>
    <submittedName>
        <fullName evidence="2">Uncharacterized protein</fullName>
    </submittedName>
</protein>
<sequence>MEKSPLTSVRNKKPCDREVPQTNIETKLERGLSNDDTPDESQTSAKAKKCDGKGKSEAGIWSTLGTTLGTHVHNEPPVKEAQGYGVEGKGSSCSFPVRFPGVCDAMPSLFPEDESCQVLLDSQGASLSSPIIVSIQSGDGRFSLVNPEGAVLLDHCEAFDDRTVLLEETPLSLPFPQIKLPSSEEINASLVLGSQTNKESSSPGTYTSFFPVLEVPIDTQIGEELNASQGEEFSPNRDVLLSAMTTLSPEGLSDLGVTMSPLGMLLSPGGNFAQSSAPSVVEYTSTGAEEDTVASCGVLPGQYSDMTSIAASVEITTNHRKKSSSTKVGRSRRGIGSKTAQIVPSASPLTAGNASPRSPCVRNTNVLQDHSNLHDARSLFCDRTRGKRQKLKRDRSCQQPGSDENSPLSADQSRTPPGRVSGVIVKERKKTARSRGRDEKKRMRRT</sequence>
<feature type="region of interest" description="Disordered" evidence="1">
    <location>
        <begin position="1"/>
        <end position="56"/>
    </location>
</feature>
<evidence type="ECO:0000313" key="2">
    <source>
        <dbReference type="EMBL" id="KAK2573109.1"/>
    </source>
</evidence>
<feature type="compositionally biased region" description="Polar residues" evidence="1">
    <location>
        <begin position="397"/>
        <end position="415"/>
    </location>
</feature>
<gene>
    <name evidence="2" type="ORF">P5673_002144</name>
</gene>
<feature type="region of interest" description="Disordered" evidence="1">
    <location>
        <begin position="385"/>
        <end position="446"/>
    </location>
</feature>
<evidence type="ECO:0000313" key="3">
    <source>
        <dbReference type="Proteomes" id="UP001249851"/>
    </source>
</evidence>
<evidence type="ECO:0000256" key="1">
    <source>
        <dbReference type="SAM" id="MobiDB-lite"/>
    </source>
</evidence>
<comment type="caution">
    <text evidence="2">The sequence shown here is derived from an EMBL/GenBank/DDBJ whole genome shotgun (WGS) entry which is preliminary data.</text>
</comment>
<dbReference type="EMBL" id="JARQWQ010000003">
    <property type="protein sequence ID" value="KAK2573109.1"/>
    <property type="molecule type" value="Genomic_DNA"/>
</dbReference>
<name>A0AAD9VG10_ACRCE</name>
<keyword evidence="3" id="KW-1185">Reference proteome</keyword>
<feature type="region of interest" description="Disordered" evidence="1">
    <location>
        <begin position="317"/>
        <end position="358"/>
    </location>
</feature>
<reference evidence="2" key="1">
    <citation type="journal article" date="2023" name="G3 (Bethesda)">
        <title>Whole genome assembly and annotation of the endangered Caribbean coral Acropora cervicornis.</title>
        <authorList>
            <person name="Selwyn J.D."/>
            <person name="Vollmer S.V."/>
        </authorList>
    </citation>
    <scope>NUCLEOTIDE SEQUENCE</scope>
    <source>
        <strain evidence="2">K2</strain>
    </source>
</reference>
<feature type="compositionally biased region" description="Basic and acidic residues" evidence="1">
    <location>
        <begin position="435"/>
        <end position="446"/>
    </location>
</feature>
<feature type="compositionally biased region" description="Basic residues" evidence="1">
    <location>
        <begin position="318"/>
        <end position="335"/>
    </location>
</feature>
<accession>A0AAD9VG10</accession>
<reference evidence="2" key="2">
    <citation type="journal article" date="2023" name="Science">
        <title>Genomic signatures of disease resistance in endangered staghorn corals.</title>
        <authorList>
            <person name="Vollmer S.V."/>
            <person name="Selwyn J.D."/>
            <person name="Despard B.A."/>
            <person name="Roesel C.L."/>
        </authorList>
    </citation>
    <scope>NUCLEOTIDE SEQUENCE</scope>
    <source>
        <strain evidence="2">K2</strain>
    </source>
</reference>
<dbReference type="Proteomes" id="UP001249851">
    <property type="component" value="Unassembled WGS sequence"/>
</dbReference>
<dbReference type="AlphaFoldDB" id="A0AAD9VG10"/>
<proteinExistence type="predicted"/>